<feature type="region of interest" description="Disordered" evidence="1">
    <location>
        <begin position="19"/>
        <end position="52"/>
    </location>
</feature>
<reference evidence="3" key="1">
    <citation type="journal article" date="2019" name="Int. J. Syst. Evol. Microbiol.">
        <title>The Global Catalogue of Microorganisms (GCM) 10K type strain sequencing project: providing services to taxonomists for standard genome sequencing and annotation.</title>
        <authorList>
            <consortium name="The Broad Institute Genomics Platform"/>
            <consortium name="The Broad Institute Genome Sequencing Center for Infectious Disease"/>
            <person name="Wu L."/>
            <person name="Ma J."/>
        </authorList>
    </citation>
    <scope>NUCLEOTIDE SEQUENCE [LARGE SCALE GENOMIC DNA]</scope>
    <source>
        <strain evidence="3">CGMCC 4.7304</strain>
    </source>
</reference>
<evidence type="ECO:0000313" key="2">
    <source>
        <dbReference type="EMBL" id="MFC5724040.1"/>
    </source>
</evidence>
<feature type="compositionally biased region" description="Basic and acidic residues" evidence="1">
    <location>
        <begin position="19"/>
        <end position="38"/>
    </location>
</feature>
<comment type="caution">
    <text evidence="2">The sequence shown here is derived from an EMBL/GenBank/DDBJ whole genome shotgun (WGS) entry which is preliminary data.</text>
</comment>
<sequence>MTVDGASCASCDKLKRARDKALSGARHETAGRLSEALERHRRSAHPPQHFIRKETLSERVAAANALSRKAADRW</sequence>
<proteinExistence type="predicted"/>
<dbReference type="Proteomes" id="UP001596083">
    <property type="component" value="Unassembled WGS sequence"/>
</dbReference>
<organism evidence="2 3">
    <name type="scientific">Streptomyces gamaensis</name>
    <dbReference type="NCBI Taxonomy" id="1763542"/>
    <lineage>
        <taxon>Bacteria</taxon>
        <taxon>Bacillati</taxon>
        <taxon>Actinomycetota</taxon>
        <taxon>Actinomycetes</taxon>
        <taxon>Kitasatosporales</taxon>
        <taxon>Streptomycetaceae</taxon>
        <taxon>Streptomyces</taxon>
    </lineage>
</organism>
<keyword evidence="3" id="KW-1185">Reference proteome</keyword>
<protein>
    <recommendedName>
        <fullName evidence="4">Integrase</fullName>
    </recommendedName>
</protein>
<gene>
    <name evidence="2" type="ORF">ACFP1Z_28120</name>
</gene>
<accession>A0ABW0Z5E6</accession>
<evidence type="ECO:0008006" key="4">
    <source>
        <dbReference type="Google" id="ProtNLM"/>
    </source>
</evidence>
<dbReference type="RefSeq" id="WP_390320470.1">
    <property type="nucleotide sequence ID" value="NZ_JBHSPB010000023.1"/>
</dbReference>
<name>A0ABW0Z5E6_9ACTN</name>
<dbReference type="EMBL" id="JBHSPB010000023">
    <property type="protein sequence ID" value="MFC5724040.1"/>
    <property type="molecule type" value="Genomic_DNA"/>
</dbReference>
<evidence type="ECO:0000256" key="1">
    <source>
        <dbReference type="SAM" id="MobiDB-lite"/>
    </source>
</evidence>
<evidence type="ECO:0000313" key="3">
    <source>
        <dbReference type="Proteomes" id="UP001596083"/>
    </source>
</evidence>